<dbReference type="InterPro" id="IPR000571">
    <property type="entry name" value="Znf_CCCH"/>
</dbReference>
<evidence type="ECO:0000256" key="8">
    <source>
        <dbReference type="ARBA" id="ARBA00022884"/>
    </source>
</evidence>
<reference evidence="15 16" key="1">
    <citation type="submission" date="2024-01" db="EMBL/GenBank/DDBJ databases">
        <authorList>
            <person name="Allen C."/>
            <person name="Tagirdzhanova G."/>
        </authorList>
    </citation>
    <scope>NUCLEOTIDE SEQUENCE [LARGE SCALE GENOMIC DNA]</scope>
</reference>
<keyword evidence="6 11" id="KW-0863">Zinc-finger</keyword>
<feature type="domain" description="C3H1-type" evidence="14">
    <location>
        <begin position="585"/>
        <end position="608"/>
    </location>
</feature>
<keyword evidence="4 11" id="KW-0479">Metal-binding</keyword>
<feature type="compositionally biased region" description="Basic residues" evidence="13">
    <location>
        <begin position="722"/>
        <end position="742"/>
    </location>
</feature>
<feature type="zinc finger region" description="C3H1-type" evidence="11">
    <location>
        <begin position="497"/>
        <end position="524"/>
    </location>
</feature>
<name>A0ABP0C6D5_9PEZI</name>
<evidence type="ECO:0000313" key="15">
    <source>
        <dbReference type="EMBL" id="CAK7226776.1"/>
    </source>
</evidence>
<evidence type="ECO:0000313" key="16">
    <source>
        <dbReference type="Proteomes" id="UP001642405"/>
    </source>
</evidence>
<dbReference type="InterPro" id="IPR036855">
    <property type="entry name" value="Znf_CCCH_sf"/>
</dbReference>
<feature type="region of interest" description="Disordered" evidence="13">
    <location>
        <begin position="459"/>
        <end position="493"/>
    </location>
</feature>
<comment type="subcellular location">
    <subcellularLocation>
        <location evidence="1 12">Nucleus</location>
    </subcellularLocation>
</comment>
<feature type="compositionally biased region" description="Polar residues" evidence="13">
    <location>
        <begin position="1"/>
        <end position="17"/>
    </location>
</feature>
<feature type="zinc finger region" description="C3H1-type" evidence="11">
    <location>
        <begin position="554"/>
        <end position="582"/>
    </location>
</feature>
<feature type="region of interest" description="Disordered" evidence="13">
    <location>
        <begin position="1"/>
        <end position="36"/>
    </location>
</feature>
<dbReference type="Gene3D" id="4.10.1000.10">
    <property type="entry name" value="Zinc finger, CCCH-type"/>
    <property type="match status" value="1"/>
</dbReference>
<keyword evidence="7 11" id="KW-0862">Zinc</keyword>
<keyword evidence="8 12" id="KW-0694">RNA-binding</keyword>
<evidence type="ECO:0000256" key="9">
    <source>
        <dbReference type="ARBA" id="ARBA00023242"/>
    </source>
</evidence>
<evidence type="ECO:0000256" key="5">
    <source>
        <dbReference type="ARBA" id="ARBA00022737"/>
    </source>
</evidence>
<evidence type="ECO:0000256" key="3">
    <source>
        <dbReference type="ARBA" id="ARBA00022664"/>
    </source>
</evidence>
<feature type="zinc finger region" description="C3H1-type" evidence="11">
    <location>
        <begin position="585"/>
        <end position="608"/>
    </location>
</feature>
<keyword evidence="16" id="KW-1185">Reference proteome</keyword>
<feature type="zinc finger region" description="C3H1-type" evidence="11">
    <location>
        <begin position="431"/>
        <end position="459"/>
    </location>
</feature>
<keyword evidence="5 12" id="KW-0677">Repeat</keyword>
<organism evidence="15 16">
    <name type="scientific">Sporothrix curviconia</name>
    <dbReference type="NCBI Taxonomy" id="1260050"/>
    <lineage>
        <taxon>Eukaryota</taxon>
        <taxon>Fungi</taxon>
        <taxon>Dikarya</taxon>
        <taxon>Ascomycota</taxon>
        <taxon>Pezizomycotina</taxon>
        <taxon>Sordariomycetes</taxon>
        <taxon>Sordariomycetidae</taxon>
        <taxon>Ophiostomatales</taxon>
        <taxon>Ophiostomataceae</taxon>
        <taxon>Sporothrix</taxon>
    </lineage>
</organism>
<feature type="region of interest" description="Disordered" evidence="13">
    <location>
        <begin position="645"/>
        <end position="742"/>
    </location>
</feature>
<keyword evidence="3 12" id="KW-0507">mRNA processing</keyword>
<dbReference type="Pfam" id="PF13489">
    <property type="entry name" value="Methyltransf_23"/>
    <property type="match status" value="1"/>
</dbReference>
<evidence type="ECO:0000256" key="7">
    <source>
        <dbReference type="ARBA" id="ARBA00022833"/>
    </source>
</evidence>
<feature type="compositionally biased region" description="Low complexity" evidence="13">
    <location>
        <begin position="459"/>
        <end position="488"/>
    </location>
</feature>
<feature type="compositionally biased region" description="Basic and acidic residues" evidence="13">
    <location>
        <begin position="686"/>
        <end position="698"/>
    </location>
</feature>
<feature type="compositionally biased region" description="Basic and acidic residues" evidence="13">
    <location>
        <begin position="705"/>
        <end position="721"/>
    </location>
</feature>
<evidence type="ECO:0000259" key="14">
    <source>
        <dbReference type="PROSITE" id="PS50103"/>
    </source>
</evidence>
<evidence type="ECO:0000256" key="6">
    <source>
        <dbReference type="ARBA" id="ARBA00022771"/>
    </source>
</evidence>
<evidence type="ECO:0000256" key="1">
    <source>
        <dbReference type="ARBA" id="ARBA00004123"/>
    </source>
</evidence>
<comment type="function">
    <text evidence="10 12">Component of the cleavage factor I (CF I) involved in pre-mRNA 3'-end processing.</text>
</comment>
<evidence type="ECO:0000256" key="4">
    <source>
        <dbReference type="ARBA" id="ARBA00022723"/>
    </source>
</evidence>
<feature type="domain" description="C3H1-type" evidence="14">
    <location>
        <begin position="431"/>
        <end position="459"/>
    </location>
</feature>
<dbReference type="CDD" id="cd02440">
    <property type="entry name" value="AdoMet_MTases"/>
    <property type="match status" value="1"/>
</dbReference>
<comment type="similarity">
    <text evidence="2 12">Belongs to the CPSF4/YTH1 family.</text>
</comment>
<evidence type="ECO:0000256" key="13">
    <source>
        <dbReference type="SAM" id="MobiDB-lite"/>
    </source>
</evidence>
<dbReference type="PANTHER" id="PTHR23102:SF24">
    <property type="entry name" value="CLEAVAGE AND POLYADENYLATION SPECIFICITY FACTOR SUBUNIT 4"/>
    <property type="match status" value="1"/>
</dbReference>
<feature type="domain" description="C3H1-type" evidence="14">
    <location>
        <begin position="554"/>
        <end position="582"/>
    </location>
</feature>
<protein>
    <recommendedName>
        <fullName evidence="12">mRNA 3'-end-processing protein</fullName>
    </recommendedName>
</protein>
<dbReference type="PANTHER" id="PTHR23102">
    <property type="entry name" value="CLEAVAGE AND POLYADENYLATION SPECIFICITY FACTOR SUBUNIT 4-RELATED"/>
    <property type="match status" value="1"/>
</dbReference>
<comment type="caution">
    <text evidence="15">The sequence shown here is derived from an EMBL/GenBank/DDBJ whole genome shotgun (WGS) entry which is preliminary data.</text>
</comment>
<evidence type="ECO:0000256" key="2">
    <source>
        <dbReference type="ARBA" id="ARBA00008907"/>
    </source>
</evidence>
<evidence type="ECO:0000256" key="12">
    <source>
        <dbReference type="RuleBase" id="RU369008"/>
    </source>
</evidence>
<dbReference type="Gene3D" id="3.40.50.150">
    <property type="entry name" value="Vaccinia Virus protein VP39"/>
    <property type="match status" value="1"/>
</dbReference>
<sequence length="742" mass="81419">MASVSTGPSGSPIQSTDEPPEDNEFDPVANWNDLNLPPRDAATGVWKHVHENGRRYHYYKYGRYPIPNDDAEQKREDMKHAMMLELTDGQLFYAPIGDSPEKILDIGTGTGIWAVDMGDKFPNAQVLGTDLSPIQPEWLPENVRFMIDDCEADWANGSDWDYVHMRQVVGLITQPDEVIKNIYQHLKPGGWIEIQELHAYPFCDDGTMAEENEEGGGGDEDPVVGFYDLLREALARRGMNHDKARVLRKPLTRAGFTNITLLKKKVPLGPWARDKTQRLIGNYCKSAVLDVLPTVMTRPMDELDLTPVAKEVWAAKVRQSLEDTSIHRHFHFYFWTAQKPLSELSSSQAEVSLPAPTVLALALETKKHHQEIMTSAAIQRSGAATPGTTASNTPAGRLAAGMLVRGAGSAPSHYSFAFTPFLKTTYQHGLSTDRPICKAYSSTGYCPLGSRCPDRHLSAAAAAAAPPPSTSENNNNSSSSSNSNNHSNTKTHGGRDGFSSLVCKHWLRGLCKKGEGCEFLHEYNLRKMPECNFFLRNGYCSNGDECLYLHIDPRSKLPPCPDYDNRGFCALGPTCPKKHVRRKAICPYYLAGFCPDGRTCKEGAHPKWSPVALVAPQVAAEKAAAAAAAAEAALRGETILPDAAAADGGGLPGSPMGGDDYYRTSGDHHHQPGQYDMDGQQQQQQRHMDERGGGDDMHSIAGSDRTSRSGDYRGGFKDRGRGGRWRGRGAGRGFRGRGRGDH</sequence>
<dbReference type="Gene3D" id="6.10.250.3220">
    <property type="match status" value="1"/>
</dbReference>
<dbReference type="Pfam" id="PF00642">
    <property type="entry name" value="zf-CCCH"/>
    <property type="match status" value="1"/>
</dbReference>
<feature type="zinc finger region" description="C3H1-type" evidence="11">
    <location>
        <begin position="525"/>
        <end position="553"/>
    </location>
</feature>
<dbReference type="SMART" id="SM00356">
    <property type="entry name" value="ZnF_C3H1"/>
    <property type="match status" value="5"/>
</dbReference>
<gene>
    <name evidence="15" type="primary">YTH1</name>
    <name evidence="15" type="ORF">SCUCBS95973_006312</name>
</gene>
<evidence type="ECO:0000256" key="10">
    <source>
        <dbReference type="ARBA" id="ARBA00024826"/>
    </source>
</evidence>
<dbReference type="InterPro" id="IPR029063">
    <property type="entry name" value="SAM-dependent_MTases_sf"/>
</dbReference>
<evidence type="ECO:0000256" key="11">
    <source>
        <dbReference type="PROSITE-ProRule" id="PRU00723"/>
    </source>
</evidence>
<feature type="domain" description="C3H1-type" evidence="14">
    <location>
        <begin position="497"/>
        <end position="524"/>
    </location>
</feature>
<proteinExistence type="inferred from homology"/>
<feature type="domain" description="C3H1-type" evidence="14">
    <location>
        <begin position="525"/>
        <end position="553"/>
    </location>
</feature>
<dbReference type="PROSITE" id="PS50103">
    <property type="entry name" value="ZF_C3H1"/>
    <property type="match status" value="5"/>
</dbReference>
<dbReference type="Proteomes" id="UP001642405">
    <property type="component" value="Unassembled WGS sequence"/>
</dbReference>
<feature type="compositionally biased region" description="Basic and acidic residues" evidence="13">
    <location>
        <begin position="660"/>
        <end position="670"/>
    </location>
</feature>
<dbReference type="InterPro" id="IPR045348">
    <property type="entry name" value="CPSF4/Yth1"/>
</dbReference>
<feature type="compositionally biased region" description="Gly residues" evidence="13">
    <location>
        <begin position="647"/>
        <end position="656"/>
    </location>
</feature>
<keyword evidence="9 12" id="KW-0539">Nucleus</keyword>
<dbReference type="SUPFAM" id="SSF90229">
    <property type="entry name" value="CCCH zinc finger"/>
    <property type="match status" value="3"/>
</dbReference>
<dbReference type="EMBL" id="CAWUHB010000037">
    <property type="protein sequence ID" value="CAK7226776.1"/>
    <property type="molecule type" value="Genomic_DNA"/>
</dbReference>
<accession>A0ABP0C6D5</accession>
<dbReference type="SUPFAM" id="SSF53335">
    <property type="entry name" value="S-adenosyl-L-methionine-dependent methyltransferases"/>
    <property type="match status" value="1"/>
</dbReference>